<keyword evidence="3" id="KW-1185">Reference proteome</keyword>
<feature type="coiled-coil region" evidence="1">
    <location>
        <begin position="3"/>
        <end position="44"/>
    </location>
</feature>
<protein>
    <submittedName>
        <fullName evidence="2">Uncharacterized protein</fullName>
    </submittedName>
</protein>
<reference evidence="2 3" key="1">
    <citation type="submission" date="2024-09" db="EMBL/GenBank/DDBJ databases">
        <authorList>
            <person name="Sun Q."/>
            <person name="Mori K."/>
        </authorList>
    </citation>
    <scope>NUCLEOTIDE SEQUENCE [LARGE SCALE GENOMIC DNA]</scope>
    <source>
        <strain evidence="2 3">CCM 7228</strain>
    </source>
</reference>
<evidence type="ECO:0000256" key="1">
    <source>
        <dbReference type="SAM" id="Coils"/>
    </source>
</evidence>
<dbReference type="RefSeq" id="WP_378933414.1">
    <property type="nucleotide sequence ID" value="NZ_JBHLVO010000006.1"/>
</dbReference>
<proteinExistence type="predicted"/>
<comment type="caution">
    <text evidence="2">The sequence shown here is derived from an EMBL/GenBank/DDBJ whole genome shotgun (WGS) entry which is preliminary data.</text>
</comment>
<keyword evidence="1" id="KW-0175">Coiled coil</keyword>
<evidence type="ECO:0000313" key="2">
    <source>
        <dbReference type="EMBL" id="MFC0271819.1"/>
    </source>
</evidence>
<name>A0ABV6GDR1_9BACI</name>
<dbReference type="Proteomes" id="UP001589854">
    <property type="component" value="Unassembled WGS sequence"/>
</dbReference>
<organism evidence="2 3">
    <name type="scientific">Metabacillus herbersteinensis</name>
    <dbReference type="NCBI Taxonomy" id="283816"/>
    <lineage>
        <taxon>Bacteria</taxon>
        <taxon>Bacillati</taxon>
        <taxon>Bacillota</taxon>
        <taxon>Bacilli</taxon>
        <taxon>Bacillales</taxon>
        <taxon>Bacillaceae</taxon>
        <taxon>Metabacillus</taxon>
    </lineage>
</organism>
<accession>A0ABV6GDR1</accession>
<dbReference type="EMBL" id="JBHLVO010000006">
    <property type="protein sequence ID" value="MFC0271819.1"/>
    <property type="molecule type" value="Genomic_DNA"/>
</dbReference>
<gene>
    <name evidence="2" type="ORF">ACFFIX_10170</name>
</gene>
<sequence>MKRNELEANIKLIDEKVKAYQQDLQKLREQLDALDEQEKEREKFVSSKELVNLIYKKVGKNINMSTIKRWADEGYLGEVIDEKERFWALHSKQGKKRFLYPKVHALTFLYEKGFLLPEFEVLDRVLVTNPEFDHTIGIVINCDLNKGEFLYNLQIEGTYEIIKDIKERELTLVTGDVNK</sequence>
<evidence type="ECO:0000313" key="3">
    <source>
        <dbReference type="Proteomes" id="UP001589854"/>
    </source>
</evidence>